<feature type="transmembrane region" description="Helical" evidence="7">
    <location>
        <begin position="430"/>
        <end position="451"/>
    </location>
</feature>
<organism evidence="9 10">
    <name type="scientific">Siccirubricoccus deserti</name>
    <dbReference type="NCBI Taxonomy" id="2013562"/>
    <lineage>
        <taxon>Bacteria</taxon>
        <taxon>Pseudomonadati</taxon>
        <taxon>Pseudomonadota</taxon>
        <taxon>Alphaproteobacteria</taxon>
        <taxon>Acetobacterales</taxon>
        <taxon>Roseomonadaceae</taxon>
        <taxon>Siccirubricoccus</taxon>
    </lineage>
</organism>
<keyword evidence="3" id="KW-0808">Transferase</keyword>
<feature type="transmembrane region" description="Helical" evidence="7">
    <location>
        <begin position="177"/>
        <end position="199"/>
    </location>
</feature>
<evidence type="ECO:0000313" key="10">
    <source>
        <dbReference type="Proteomes" id="UP000600101"/>
    </source>
</evidence>
<dbReference type="InterPro" id="IPR022791">
    <property type="entry name" value="L-PG_synthase/AglD"/>
</dbReference>
<evidence type="ECO:0000256" key="2">
    <source>
        <dbReference type="ARBA" id="ARBA00022475"/>
    </source>
</evidence>
<evidence type="ECO:0000256" key="3">
    <source>
        <dbReference type="ARBA" id="ARBA00022679"/>
    </source>
</evidence>
<dbReference type="PANTHER" id="PTHR34697:SF2">
    <property type="entry name" value="PHOSPHATIDYLGLYCEROL LYSYLTRANSFERASE"/>
    <property type="match status" value="1"/>
</dbReference>
<feature type="transmembrane region" description="Helical" evidence="7">
    <location>
        <begin position="506"/>
        <end position="525"/>
    </location>
</feature>
<dbReference type="Proteomes" id="UP000600101">
    <property type="component" value="Unassembled WGS sequence"/>
</dbReference>
<feature type="transmembrane region" description="Helical" evidence="7">
    <location>
        <begin position="304"/>
        <end position="323"/>
    </location>
</feature>
<evidence type="ECO:0000256" key="6">
    <source>
        <dbReference type="ARBA" id="ARBA00023136"/>
    </source>
</evidence>
<feature type="transmembrane region" description="Helical" evidence="7">
    <location>
        <begin position="143"/>
        <end position="165"/>
    </location>
</feature>
<dbReference type="Pfam" id="PF09924">
    <property type="entry name" value="LPG_synthase_C"/>
    <property type="match status" value="1"/>
</dbReference>
<evidence type="ECO:0000256" key="1">
    <source>
        <dbReference type="ARBA" id="ARBA00004651"/>
    </source>
</evidence>
<feature type="transmembrane region" description="Helical" evidence="7">
    <location>
        <begin position="55"/>
        <end position="81"/>
    </location>
</feature>
<reference evidence="9" key="1">
    <citation type="submission" date="2020-08" db="EMBL/GenBank/DDBJ databases">
        <authorList>
            <person name="Hu Y."/>
            <person name="Nguyen S.V."/>
            <person name="Li F."/>
            <person name="Fanning S."/>
        </authorList>
    </citation>
    <scope>NUCLEOTIDE SEQUENCE</scope>
    <source>
        <strain evidence="9">SYSU D8009</strain>
    </source>
</reference>
<proteinExistence type="predicted"/>
<accession>A0A9X0QW28</accession>
<evidence type="ECO:0000256" key="7">
    <source>
        <dbReference type="SAM" id="Phobius"/>
    </source>
</evidence>
<feature type="transmembrane region" description="Helical" evidence="7">
    <location>
        <begin position="344"/>
        <end position="364"/>
    </location>
</feature>
<dbReference type="GO" id="GO:0005886">
    <property type="term" value="C:plasma membrane"/>
    <property type="evidence" value="ECO:0007669"/>
    <property type="project" value="UniProtKB-SubCell"/>
</dbReference>
<dbReference type="EMBL" id="JACOMF010000003">
    <property type="protein sequence ID" value="MBC4014565.1"/>
    <property type="molecule type" value="Genomic_DNA"/>
</dbReference>
<feature type="transmembrane region" description="Helical" evidence="7">
    <location>
        <begin position="463"/>
        <end position="486"/>
    </location>
</feature>
<dbReference type="InterPro" id="IPR024320">
    <property type="entry name" value="LPG_synthase_C"/>
</dbReference>
<dbReference type="GO" id="GO:0055091">
    <property type="term" value="P:phospholipid homeostasis"/>
    <property type="evidence" value="ECO:0007669"/>
    <property type="project" value="TreeGrafter"/>
</dbReference>
<evidence type="ECO:0000313" key="9">
    <source>
        <dbReference type="EMBL" id="MBC4014565.1"/>
    </source>
</evidence>
<feature type="transmembrane region" description="Helical" evidence="7">
    <location>
        <begin position="249"/>
        <end position="268"/>
    </location>
</feature>
<sequence>MTASGDRSTTAGGEGPNKRFAALRRHGPAVFGVVLLIGALYVVQREFSSLSVADIRTAMAAITPAALWVAGGFTVLAYLVLAIYDKLGSIYAGRPVSWTKSLLASFCGYSLAHNLGFAAVSGAAVRYRLYSAWGLTPLEIAKVVGFTSLTFGLGGMALGGLVLVVEPEVVPWFGTHLPHWALQALAVPLWGTVLAYVVLSRFVRHVRIFRHEIALPSPRMALAQTMLATVDVAVTAAIFYTLLPAAEGLTFIRFVGIYLAAYAAGILAHVPGGIGVFDGAILLGLQPYLPAAEVIGALLVFRLYYYIVPLFIAGSLFVGFEIGQRRAALHRITAVGRGTQALEVPAIASLVTLAGALLIFLGALPTRDTIIEAWAGHLAALASHFAASVVGSLLLVMAYGLLRRLTIAWSLTLFLLLNGAGIAWMRGEAWWLWGAFLLLAALVASLRGAFYRSSRLVREPLSAEALVPLLAVAACGITLALVAYGGRVSDESWWAVVLSPLAPDSLRFTVGLTGVLLLAGMVRLLRPARFATAPWNAETRARLARLGALAPAEADGAVFGEADRAGFAFLKRDGIWLALGDPAGEREDTISAIWRFRDLCDRAGVDPAFWRVGDGLLRVYGDIGLTAVPLGGAPPTYLALRAERDLEKLLPLLPPALQREAEAAGNNLAA</sequence>
<evidence type="ECO:0000256" key="4">
    <source>
        <dbReference type="ARBA" id="ARBA00022692"/>
    </source>
</evidence>
<comment type="caution">
    <text evidence="9">The sequence shown here is derived from an EMBL/GenBank/DDBJ whole genome shotgun (WGS) entry which is preliminary data.</text>
</comment>
<dbReference type="AlphaFoldDB" id="A0A9X0QW28"/>
<dbReference type="GO" id="GO:0016755">
    <property type="term" value="F:aminoacyltransferase activity"/>
    <property type="evidence" value="ECO:0007669"/>
    <property type="project" value="TreeGrafter"/>
</dbReference>
<evidence type="ECO:0000256" key="5">
    <source>
        <dbReference type="ARBA" id="ARBA00022989"/>
    </source>
</evidence>
<keyword evidence="4 7" id="KW-0812">Transmembrane</keyword>
<gene>
    <name evidence="9" type="ORF">H7965_04430</name>
</gene>
<dbReference type="Pfam" id="PF03706">
    <property type="entry name" value="LPG_synthase_TM"/>
    <property type="match status" value="1"/>
</dbReference>
<protein>
    <submittedName>
        <fullName evidence="9">Lysylphosphatidylglycerol synthetase family protein</fullName>
    </submittedName>
</protein>
<feature type="domain" description="Phosphatidylglycerol lysyltransferase C-terminal" evidence="8">
    <location>
        <begin position="558"/>
        <end position="631"/>
    </location>
</feature>
<feature type="transmembrane region" description="Helical" evidence="7">
    <location>
        <begin position="406"/>
        <end position="424"/>
    </location>
</feature>
<feature type="transmembrane region" description="Helical" evidence="7">
    <location>
        <begin position="26"/>
        <end position="43"/>
    </location>
</feature>
<dbReference type="InterPro" id="IPR051211">
    <property type="entry name" value="PG_lysyltransferase"/>
</dbReference>
<keyword evidence="10" id="KW-1185">Reference proteome</keyword>
<dbReference type="PANTHER" id="PTHR34697">
    <property type="entry name" value="PHOSPHATIDYLGLYCEROL LYSYLTRANSFERASE"/>
    <property type="match status" value="1"/>
</dbReference>
<feature type="transmembrane region" description="Helical" evidence="7">
    <location>
        <begin position="101"/>
        <end position="122"/>
    </location>
</feature>
<evidence type="ECO:0000259" key="8">
    <source>
        <dbReference type="Pfam" id="PF09924"/>
    </source>
</evidence>
<feature type="transmembrane region" description="Helical" evidence="7">
    <location>
        <begin position="376"/>
        <end position="399"/>
    </location>
</feature>
<dbReference type="RefSeq" id="WP_186769328.1">
    <property type="nucleotide sequence ID" value="NZ_JACOMF010000003.1"/>
</dbReference>
<feature type="transmembrane region" description="Helical" evidence="7">
    <location>
        <begin position="220"/>
        <end position="243"/>
    </location>
</feature>
<keyword evidence="6 7" id="KW-0472">Membrane</keyword>
<comment type="subcellular location">
    <subcellularLocation>
        <location evidence="1">Cell membrane</location>
        <topology evidence="1">Multi-pass membrane protein</topology>
    </subcellularLocation>
</comment>
<keyword evidence="5 7" id="KW-1133">Transmembrane helix</keyword>
<keyword evidence="2" id="KW-1003">Cell membrane</keyword>
<name>A0A9X0QW28_9PROT</name>